<dbReference type="SMART" id="SM00115">
    <property type="entry name" value="CASc"/>
    <property type="match status" value="1"/>
</dbReference>
<dbReference type="InterPro" id="IPR029030">
    <property type="entry name" value="Caspase-like_dom_sf"/>
</dbReference>
<dbReference type="GO" id="GO:0004197">
    <property type="term" value="F:cysteine-type endopeptidase activity"/>
    <property type="evidence" value="ECO:0007669"/>
    <property type="project" value="InterPro"/>
</dbReference>
<dbReference type="SUPFAM" id="SSF52129">
    <property type="entry name" value="Caspase-like"/>
    <property type="match status" value="3"/>
</dbReference>
<evidence type="ECO:0000259" key="4">
    <source>
        <dbReference type="PROSITE" id="PS50208"/>
    </source>
</evidence>
<dbReference type="GO" id="GO:0006915">
    <property type="term" value="P:apoptotic process"/>
    <property type="evidence" value="ECO:0007669"/>
    <property type="project" value="TreeGrafter"/>
</dbReference>
<dbReference type="PRINTS" id="PR00376">
    <property type="entry name" value="IL1BCENZYME"/>
</dbReference>
<dbReference type="PROSITE" id="PS01122">
    <property type="entry name" value="CASPASE_CYS"/>
    <property type="match status" value="2"/>
</dbReference>
<dbReference type="PANTHER" id="PTHR10454:SF232">
    <property type="entry name" value="AT03047P-RELATED"/>
    <property type="match status" value="1"/>
</dbReference>
<evidence type="ECO:0000256" key="2">
    <source>
        <dbReference type="RuleBase" id="RU003971"/>
    </source>
</evidence>
<dbReference type="GO" id="GO:0043525">
    <property type="term" value="P:positive regulation of neuron apoptotic process"/>
    <property type="evidence" value="ECO:0007669"/>
    <property type="project" value="TreeGrafter"/>
</dbReference>
<feature type="domain" description="Caspase family p20" evidence="4">
    <location>
        <begin position="432"/>
        <end position="556"/>
    </location>
</feature>
<reference evidence="5" key="1">
    <citation type="submission" date="2020-05" db="UniProtKB">
        <authorList>
            <consortium name="EnsemblMetazoa"/>
        </authorList>
    </citation>
    <scope>IDENTIFICATION</scope>
    <source>
        <strain evidence="5">SANGQUA</strain>
    </source>
</reference>
<dbReference type="InterPro" id="IPR015917">
    <property type="entry name" value="Pept_C14A"/>
</dbReference>
<organism evidence="5 6">
    <name type="scientific">Anopheles quadriannulatus</name>
    <name type="common">Mosquito</name>
    <dbReference type="NCBI Taxonomy" id="34691"/>
    <lineage>
        <taxon>Eukaryota</taxon>
        <taxon>Metazoa</taxon>
        <taxon>Ecdysozoa</taxon>
        <taxon>Arthropoda</taxon>
        <taxon>Hexapoda</taxon>
        <taxon>Insecta</taxon>
        <taxon>Pterygota</taxon>
        <taxon>Neoptera</taxon>
        <taxon>Endopterygota</taxon>
        <taxon>Diptera</taxon>
        <taxon>Nematocera</taxon>
        <taxon>Culicoidea</taxon>
        <taxon>Culicidae</taxon>
        <taxon>Anophelinae</taxon>
        <taxon>Anopheles</taxon>
    </lineage>
</organism>
<dbReference type="Proteomes" id="UP000076407">
    <property type="component" value="Unassembled WGS sequence"/>
</dbReference>
<dbReference type="GO" id="GO:0006508">
    <property type="term" value="P:proteolysis"/>
    <property type="evidence" value="ECO:0007669"/>
    <property type="project" value="InterPro"/>
</dbReference>
<feature type="domain" description="Caspase family p20" evidence="4">
    <location>
        <begin position="226"/>
        <end position="350"/>
    </location>
</feature>
<dbReference type="InterPro" id="IPR001309">
    <property type="entry name" value="Pept_C14_p20"/>
</dbReference>
<proteinExistence type="inferred from homology"/>
<feature type="domain" description="Caspase family p10" evidence="3">
    <location>
        <begin position="562"/>
        <end position="605"/>
    </location>
</feature>
<evidence type="ECO:0008006" key="7">
    <source>
        <dbReference type="Google" id="ProtNLM"/>
    </source>
</evidence>
<dbReference type="AlphaFoldDB" id="A0A182X457"/>
<dbReference type="InterPro" id="IPR033139">
    <property type="entry name" value="Caspase_cys_AS"/>
</dbReference>
<evidence type="ECO:0000313" key="6">
    <source>
        <dbReference type="Proteomes" id="UP000076407"/>
    </source>
</evidence>
<dbReference type="InterPro" id="IPR002398">
    <property type="entry name" value="Pept_C14"/>
</dbReference>
<comment type="similarity">
    <text evidence="1 2">Belongs to the peptidase C14A family.</text>
</comment>
<sequence>MHSRQVSANDMKQIKKFFQHYRCDRLDINEHNTIAEIKSKMEEISERDFTTYSCLIVFIMGSKFGSATILANDGEYYSFKHYVLECCTANRTLDIKPKLFIILTGEQDNTTPSTIETIKPFMSFKLDTMIFESSYQGTASFRDMKKGNFFMQFFLRLVHKHNRESIMKIYPLLYREFLRRSIRQTPTLTTTLRKDLILGHLLKPCENMPTIPHEPSMLREVYDLSNDAYVLVFHNDEFEDSAFNRPGSAKDMERIQQLLQHYRCDKLDINENKSKEYVQQKMAEISQKDFTPYSCLIVFIMSHGSINDTILASDGKWFNFQEDIVDKCTSNRTLNGKPKLLVLQACRGNDRIVVDATPPRSDKVDPVIFQSTYQGCISFRDIQEGSFFMQFFLKLLHDNNHKNIININTLLNQKFRERNTQPVKSSTYDLSNNAYVLMFHHDRFKNPINNREGSANDLKQIKEFCQHYRCDRLDINENKTKAEVKRKMGEISRKDFTKNSCLIVFIMSHGSANDTILAKDGQLYSFQDDVVEYCASNRTLNDKPKLFVLQACRGDATMVADATSSMSYKGDIIIFQSSYQGAVSFRDTQSGSFFMQAFLRLAHEHNGESIVKINPLLNQEFTNRK</sequence>
<evidence type="ECO:0000259" key="3">
    <source>
        <dbReference type="PROSITE" id="PS50207"/>
    </source>
</evidence>
<dbReference type="PROSITE" id="PS50207">
    <property type="entry name" value="CASPASE_P10"/>
    <property type="match status" value="1"/>
</dbReference>
<evidence type="ECO:0000256" key="1">
    <source>
        <dbReference type="ARBA" id="ARBA00010134"/>
    </source>
</evidence>
<dbReference type="STRING" id="34691.A0A182X457"/>
<dbReference type="GO" id="GO:0005737">
    <property type="term" value="C:cytoplasm"/>
    <property type="evidence" value="ECO:0007669"/>
    <property type="project" value="TreeGrafter"/>
</dbReference>
<protein>
    <recommendedName>
        <fullName evidence="7">Caspase family p20 domain-containing protein</fullName>
    </recommendedName>
</protein>
<dbReference type="Pfam" id="PF00656">
    <property type="entry name" value="Peptidase_C14"/>
    <property type="match status" value="3"/>
</dbReference>
<dbReference type="PROSITE" id="PS50208">
    <property type="entry name" value="CASPASE_P20"/>
    <property type="match status" value="2"/>
</dbReference>
<dbReference type="InterPro" id="IPR011600">
    <property type="entry name" value="Pept_C14_caspase"/>
</dbReference>
<evidence type="ECO:0000313" key="5">
    <source>
        <dbReference type="EnsemblMetazoa" id="AQUA004584-PA"/>
    </source>
</evidence>
<dbReference type="Gene3D" id="3.40.50.1460">
    <property type="match status" value="3"/>
</dbReference>
<accession>A0A182X457</accession>
<dbReference type="EnsemblMetazoa" id="AQUA004584-RA">
    <property type="protein sequence ID" value="AQUA004584-PA"/>
    <property type="gene ID" value="AQUA004584"/>
</dbReference>
<dbReference type="VEuPathDB" id="VectorBase:AQUA004584"/>
<dbReference type="PANTHER" id="PTHR10454">
    <property type="entry name" value="CASPASE"/>
    <property type="match status" value="1"/>
</dbReference>
<dbReference type="InterPro" id="IPR002138">
    <property type="entry name" value="Pept_C14_p10"/>
</dbReference>
<keyword evidence="6" id="KW-1185">Reference proteome</keyword>
<name>A0A182X457_ANOQN</name>